<organism evidence="1 2">
    <name type="scientific">Euroglyphus maynei</name>
    <name type="common">Mayne's house dust mite</name>
    <dbReference type="NCBI Taxonomy" id="6958"/>
    <lineage>
        <taxon>Eukaryota</taxon>
        <taxon>Metazoa</taxon>
        <taxon>Ecdysozoa</taxon>
        <taxon>Arthropoda</taxon>
        <taxon>Chelicerata</taxon>
        <taxon>Arachnida</taxon>
        <taxon>Acari</taxon>
        <taxon>Acariformes</taxon>
        <taxon>Sarcoptiformes</taxon>
        <taxon>Astigmata</taxon>
        <taxon>Psoroptidia</taxon>
        <taxon>Analgoidea</taxon>
        <taxon>Pyroglyphidae</taxon>
        <taxon>Pyroglyphinae</taxon>
        <taxon>Euroglyphus</taxon>
    </lineage>
</organism>
<dbReference type="Proteomes" id="UP000194236">
    <property type="component" value="Unassembled WGS sequence"/>
</dbReference>
<keyword evidence="2" id="KW-1185">Reference proteome</keyword>
<dbReference type="AlphaFoldDB" id="A0A1Y3B2P3"/>
<dbReference type="EMBL" id="MUJZ01050933">
    <property type="protein sequence ID" value="OTF73595.1"/>
    <property type="molecule type" value="Genomic_DNA"/>
</dbReference>
<sequence length="234" mass="26382">MFEESDTEVCDLNYKTRESLIPDPEGDEIRNIAKSKGFTAFCSKIFKGEETSEALLVSAEVTDVGESSHDSPIVSVERIKRDPDSSRPTTMTSVPDSQATDLSTMSSLICTKRLAVEKKCLKKIIEIKELEGIQYDFIGDQIWKKNTLAKLSKLTEENLENVAKSDANDVLQVWSDLDVTSTDANKHLYHVSLDSRYMETSIYIHFFRAIFYAILSRSEVICYITIVINQITSA</sequence>
<name>A0A1Y3B2P3_EURMA</name>
<reference evidence="1 2" key="1">
    <citation type="submission" date="2017-03" db="EMBL/GenBank/DDBJ databases">
        <title>Genome Survey of Euroglyphus maynei.</title>
        <authorList>
            <person name="Arlian L.G."/>
            <person name="Morgan M.S."/>
            <person name="Rider S.D."/>
        </authorList>
    </citation>
    <scope>NUCLEOTIDE SEQUENCE [LARGE SCALE GENOMIC DNA]</scope>
    <source>
        <strain evidence="1">Arlian Lab</strain>
        <tissue evidence="1">Whole body</tissue>
    </source>
</reference>
<evidence type="ECO:0000313" key="1">
    <source>
        <dbReference type="EMBL" id="OTF73595.1"/>
    </source>
</evidence>
<comment type="caution">
    <text evidence="1">The sequence shown here is derived from an EMBL/GenBank/DDBJ whole genome shotgun (WGS) entry which is preliminary data.</text>
</comment>
<proteinExistence type="predicted"/>
<accession>A0A1Y3B2P3</accession>
<protein>
    <submittedName>
        <fullName evidence="1">Uncharacterized protein</fullName>
    </submittedName>
</protein>
<evidence type="ECO:0000313" key="2">
    <source>
        <dbReference type="Proteomes" id="UP000194236"/>
    </source>
</evidence>
<gene>
    <name evidence="1" type="ORF">BLA29_008365</name>
</gene>
<feature type="non-terminal residue" evidence="1">
    <location>
        <position position="234"/>
    </location>
</feature>